<evidence type="ECO:0000256" key="3">
    <source>
        <dbReference type="ARBA" id="ARBA00022741"/>
    </source>
</evidence>
<reference evidence="12" key="1">
    <citation type="journal article" date="2019" name="Int. J. Syst. Evol. Microbiol.">
        <title>The Global Catalogue of Microorganisms (GCM) 10K type strain sequencing project: providing services to taxonomists for standard genome sequencing and annotation.</title>
        <authorList>
            <consortium name="The Broad Institute Genomics Platform"/>
            <consortium name="The Broad Institute Genome Sequencing Center for Infectious Disease"/>
            <person name="Wu L."/>
            <person name="Ma J."/>
        </authorList>
    </citation>
    <scope>NUCLEOTIDE SEQUENCE [LARGE SCALE GENOMIC DNA]</scope>
    <source>
        <strain evidence="12">CCUG 42722</strain>
    </source>
</reference>
<keyword evidence="4 11" id="KW-0067">ATP-binding</keyword>
<feature type="transmembrane region" description="Helical" evidence="8">
    <location>
        <begin position="27"/>
        <end position="49"/>
    </location>
</feature>
<evidence type="ECO:0000256" key="1">
    <source>
        <dbReference type="ARBA" id="ARBA00004651"/>
    </source>
</evidence>
<proteinExistence type="predicted"/>
<dbReference type="EMBL" id="JBHSFI010000001">
    <property type="protein sequence ID" value="MFC4626980.1"/>
    <property type="molecule type" value="Genomic_DNA"/>
</dbReference>
<protein>
    <submittedName>
        <fullName evidence="11">ABC transporter ATP-binding protein</fullName>
    </submittedName>
</protein>
<dbReference type="Gene3D" id="3.40.50.300">
    <property type="entry name" value="P-loop containing nucleotide triphosphate hydrolases"/>
    <property type="match status" value="1"/>
</dbReference>
<sequence>MSRHLPVAGSGDVRAALVRDLGADRRAVAAVIVVNALASAAGLAGPWLLGRIIDTIQAGPTDVLSAVDRLAFGALLFTIAQTVLSWWALKLGYRFGERTAARVRERFLRRVLALPPRVADHLPSGDLIARGSTDASLVATTLRYAVPEVMVAVVHALFLMIAVLVLDPLLGLCGLVCLIGVGTAVRWYLRRARPAYLEAAASGGELADVIAGTAKGARTIELLGLEQRRRQAAESAITRARSANLRTLWLRTVLFPSAEISLALPVIGVLLIGGILYADGLVSLGVVVTATVYLRQLVGPLETLMYSIEQLQGAAASYARVEGVADVSTAEPQQYTRGGNASDEDQGDRIRVNNAHYSYTGARDVLHGIDLLVEPGERLAIVGTSGAGKPTLARLLAGLDRPRTGSVTIGGAPVADLSPDVLREHVVLITQDHHVFHDTVRDNLRIARPDATDQELQAALDAVGAKWVVDLPHGLDTEVGHDITLDGASAQQLSLARVALADPHTLILDEATAQLDPRSARQTERSLAAVLQGRTVIAIAHRLHTAHDADRIAVMEAGEIVEIGTHDELVNARRVYGKLWQAWHSGSSNPPPDDPP</sequence>
<keyword evidence="3" id="KW-0547">Nucleotide-binding</keyword>
<evidence type="ECO:0000313" key="12">
    <source>
        <dbReference type="Proteomes" id="UP001596011"/>
    </source>
</evidence>
<dbReference type="InterPro" id="IPR011527">
    <property type="entry name" value="ABC1_TM_dom"/>
</dbReference>
<keyword evidence="2 8" id="KW-0812">Transmembrane</keyword>
<dbReference type="PROSITE" id="PS50893">
    <property type="entry name" value="ABC_TRANSPORTER_2"/>
    <property type="match status" value="1"/>
</dbReference>
<evidence type="ECO:0000256" key="5">
    <source>
        <dbReference type="ARBA" id="ARBA00022989"/>
    </source>
</evidence>
<dbReference type="PANTHER" id="PTHR43394:SF1">
    <property type="entry name" value="ATP-BINDING CASSETTE SUB-FAMILY B MEMBER 10, MITOCHONDRIAL"/>
    <property type="match status" value="1"/>
</dbReference>
<dbReference type="InterPro" id="IPR027417">
    <property type="entry name" value="P-loop_NTPase"/>
</dbReference>
<dbReference type="Pfam" id="PF00664">
    <property type="entry name" value="ABC_membrane"/>
    <property type="match status" value="1"/>
</dbReference>
<dbReference type="InterPro" id="IPR003439">
    <property type="entry name" value="ABC_transporter-like_ATP-bd"/>
</dbReference>
<evidence type="ECO:0000259" key="9">
    <source>
        <dbReference type="PROSITE" id="PS50893"/>
    </source>
</evidence>
<evidence type="ECO:0000256" key="8">
    <source>
        <dbReference type="SAM" id="Phobius"/>
    </source>
</evidence>
<keyword evidence="6 8" id="KW-0472">Membrane</keyword>
<evidence type="ECO:0000256" key="4">
    <source>
        <dbReference type="ARBA" id="ARBA00022840"/>
    </source>
</evidence>
<dbReference type="RefSeq" id="WP_377131617.1">
    <property type="nucleotide sequence ID" value="NZ_JBHSFI010000001.1"/>
</dbReference>
<dbReference type="InterPro" id="IPR039421">
    <property type="entry name" value="Type_1_exporter"/>
</dbReference>
<organism evidence="11 12">
    <name type="scientific">Promicromonospora alba</name>
    <dbReference type="NCBI Taxonomy" id="1616110"/>
    <lineage>
        <taxon>Bacteria</taxon>
        <taxon>Bacillati</taxon>
        <taxon>Actinomycetota</taxon>
        <taxon>Actinomycetes</taxon>
        <taxon>Micrococcales</taxon>
        <taxon>Promicromonosporaceae</taxon>
        <taxon>Promicromonospora</taxon>
    </lineage>
</organism>
<accession>A0ABV9HCR5</accession>
<comment type="subcellular location">
    <subcellularLocation>
        <location evidence="1">Cell membrane</location>
        <topology evidence="1">Multi-pass membrane protein</topology>
    </subcellularLocation>
</comment>
<dbReference type="InterPro" id="IPR003593">
    <property type="entry name" value="AAA+_ATPase"/>
</dbReference>
<dbReference type="Gene3D" id="1.20.1560.10">
    <property type="entry name" value="ABC transporter type 1, transmembrane domain"/>
    <property type="match status" value="1"/>
</dbReference>
<name>A0ABV9HCR5_9MICO</name>
<dbReference type="PROSITE" id="PS50929">
    <property type="entry name" value="ABC_TM1F"/>
    <property type="match status" value="1"/>
</dbReference>
<feature type="transmembrane region" description="Helical" evidence="8">
    <location>
        <begin position="69"/>
        <end position="89"/>
    </location>
</feature>
<keyword evidence="12" id="KW-1185">Reference proteome</keyword>
<gene>
    <name evidence="11" type="ORF">ACFO6V_01960</name>
</gene>
<dbReference type="GO" id="GO:0005524">
    <property type="term" value="F:ATP binding"/>
    <property type="evidence" value="ECO:0007669"/>
    <property type="project" value="UniProtKB-KW"/>
</dbReference>
<evidence type="ECO:0000256" key="2">
    <source>
        <dbReference type="ARBA" id="ARBA00022692"/>
    </source>
</evidence>
<dbReference type="SMART" id="SM00382">
    <property type="entry name" value="AAA"/>
    <property type="match status" value="1"/>
</dbReference>
<evidence type="ECO:0000256" key="7">
    <source>
        <dbReference type="SAM" id="MobiDB-lite"/>
    </source>
</evidence>
<evidence type="ECO:0000313" key="11">
    <source>
        <dbReference type="EMBL" id="MFC4626980.1"/>
    </source>
</evidence>
<keyword evidence="5 8" id="KW-1133">Transmembrane helix</keyword>
<dbReference type="SUPFAM" id="SSF90123">
    <property type="entry name" value="ABC transporter transmembrane region"/>
    <property type="match status" value="1"/>
</dbReference>
<feature type="transmembrane region" description="Helical" evidence="8">
    <location>
        <begin position="144"/>
        <end position="163"/>
    </location>
</feature>
<dbReference type="SUPFAM" id="SSF52540">
    <property type="entry name" value="P-loop containing nucleoside triphosphate hydrolases"/>
    <property type="match status" value="1"/>
</dbReference>
<evidence type="ECO:0000256" key="6">
    <source>
        <dbReference type="ARBA" id="ARBA00023136"/>
    </source>
</evidence>
<feature type="transmembrane region" description="Helical" evidence="8">
    <location>
        <begin position="248"/>
        <end position="268"/>
    </location>
</feature>
<dbReference type="CDD" id="cd07346">
    <property type="entry name" value="ABC_6TM_exporters"/>
    <property type="match status" value="1"/>
</dbReference>
<feature type="domain" description="ABC transporter" evidence="9">
    <location>
        <begin position="350"/>
        <end position="582"/>
    </location>
</feature>
<feature type="domain" description="ABC transmembrane type-1" evidence="10">
    <location>
        <begin position="29"/>
        <end position="313"/>
    </location>
</feature>
<dbReference type="Pfam" id="PF00005">
    <property type="entry name" value="ABC_tran"/>
    <property type="match status" value="1"/>
</dbReference>
<dbReference type="InterPro" id="IPR036640">
    <property type="entry name" value="ABC1_TM_sf"/>
</dbReference>
<feature type="compositionally biased region" description="Polar residues" evidence="7">
    <location>
        <begin position="330"/>
        <end position="339"/>
    </location>
</feature>
<comment type="caution">
    <text evidence="11">The sequence shown here is derived from an EMBL/GenBank/DDBJ whole genome shotgun (WGS) entry which is preliminary data.</text>
</comment>
<feature type="transmembrane region" description="Helical" evidence="8">
    <location>
        <begin position="169"/>
        <end position="189"/>
    </location>
</feature>
<feature type="region of interest" description="Disordered" evidence="7">
    <location>
        <begin position="329"/>
        <end position="348"/>
    </location>
</feature>
<dbReference type="Proteomes" id="UP001596011">
    <property type="component" value="Unassembled WGS sequence"/>
</dbReference>
<evidence type="ECO:0000259" key="10">
    <source>
        <dbReference type="PROSITE" id="PS50929"/>
    </source>
</evidence>
<dbReference type="PANTHER" id="PTHR43394">
    <property type="entry name" value="ATP-DEPENDENT PERMEASE MDL1, MITOCHONDRIAL"/>
    <property type="match status" value="1"/>
</dbReference>